<reference evidence="1 2" key="1">
    <citation type="submission" date="2020-07" db="EMBL/GenBank/DDBJ databases">
        <title>Taxonomic revisions and descriptions of new bacterial species based on genomic comparisons in the high-G+C-content subgroup of the family Alcaligenaceae.</title>
        <authorList>
            <person name="Szabo A."/>
            <person name="Felfoldi T."/>
        </authorList>
    </citation>
    <scope>NUCLEOTIDE SEQUENCE [LARGE SCALE GENOMIC DNA]</scope>
    <source>
        <strain evidence="1 2">LMG 24012</strain>
    </source>
</reference>
<comment type="caution">
    <text evidence="1">The sequence shown here is derived from an EMBL/GenBank/DDBJ whole genome shotgun (WGS) entry which is preliminary data.</text>
</comment>
<dbReference type="PROSITE" id="PS51257">
    <property type="entry name" value="PROKAR_LIPOPROTEIN"/>
    <property type="match status" value="1"/>
</dbReference>
<name>A0A853G4D6_9BURK</name>
<dbReference type="Proteomes" id="UP000559809">
    <property type="component" value="Unassembled WGS sequence"/>
</dbReference>
<sequence length="75" mass="7055">MKSTTWAKLGAAGVLAVAMAGCSSWDNMSHRQKSAVTGAGIGGVAGAVVTGGGVLGTVGGAAIGGVIGDQVGKNR</sequence>
<accession>A0A853G4D6</accession>
<gene>
    <name evidence="1" type="ORF">H0A72_08860</name>
</gene>
<organism evidence="1 2">
    <name type="scientific">Parapusillimonas granuli</name>
    <dbReference type="NCBI Taxonomy" id="380911"/>
    <lineage>
        <taxon>Bacteria</taxon>
        <taxon>Pseudomonadati</taxon>
        <taxon>Pseudomonadota</taxon>
        <taxon>Betaproteobacteria</taxon>
        <taxon>Burkholderiales</taxon>
        <taxon>Alcaligenaceae</taxon>
        <taxon>Parapusillimonas</taxon>
    </lineage>
</organism>
<evidence type="ECO:0000313" key="2">
    <source>
        <dbReference type="Proteomes" id="UP000559809"/>
    </source>
</evidence>
<dbReference type="EMBL" id="JACCEM010000004">
    <property type="protein sequence ID" value="NYT49416.1"/>
    <property type="molecule type" value="Genomic_DNA"/>
</dbReference>
<dbReference type="RefSeq" id="WP_180154712.1">
    <property type="nucleotide sequence ID" value="NZ_JACCEM010000004.1"/>
</dbReference>
<keyword evidence="2" id="KW-1185">Reference proteome</keyword>
<dbReference type="AlphaFoldDB" id="A0A853G4D6"/>
<protein>
    <submittedName>
        <fullName evidence="1">Glycine zipper 2TM domain-containing protein</fullName>
    </submittedName>
</protein>
<evidence type="ECO:0000313" key="1">
    <source>
        <dbReference type="EMBL" id="NYT49416.1"/>
    </source>
</evidence>
<proteinExistence type="predicted"/>